<evidence type="ECO:0000256" key="1">
    <source>
        <dbReference type="SAM" id="Phobius"/>
    </source>
</evidence>
<protein>
    <submittedName>
        <fullName evidence="2">Uncharacterized protein</fullName>
    </submittedName>
</protein>
<dbReference type="OrthoDB" id="9841035at2"/>
<feature type="transmembrane region" description="Helical" evidence="1">
    <location>
        <begin position="125"/>
        <end position="141"/>
    </location>
</feature>
<proteinExistence type="predicted"/>
<name>A0A3N0EJI4_SINP1</name>
<dbReference type="AlphaFoldDB" id="A0A3N0EJI4"/>
<organism evidence="2 3">
    <name type="scientific">Sinomicrobium pectinilyticum</name>
    <dbReference type="NCBI Taxonomy" id="1084421"/>
    <lineage>
        <taxon>Bacteria</taxon>
        <taxon>Pseudomonadati</taxon>
        <taxon>Bacteroidota</taxon>
        <taxon>Flavobacteriia</taxon>
        <taxon>Flavobacteriales</taxon>
        <taxon>Flavobacteriaceae</taxon>
        <taxon>Sinomicrobium</taxon>
    </lineage>
</organism>
<evidence type="ECO:0000313" key="3">
    <source>
        <dbReference type="Proteomes" id="UP000267469"/>
    </source>
</evidence>
<keyword evidence="1" id="KW-1133">Transmembrane helix</keyword>
<keyword evidence="3" id="KW-1185">Reference proteome</keyword>
<reference evidence="2 3" key="1">
    <citation type="submission" date="2018-10" db="EMBL/GenBank/DDBJ databases">
        <title>Sinomicrobium pectinilyticum sp. nov., a pectinase-producing bacterium isolated from alkaline and saline soil, and emended description of the genus Sinomicrobium.</title>
        <authorList>
            <person name="Cheng B."/>
            <person name="Li C."/>
            <person name="Lai Q."/>
            <person name="Du M."/>
            <person name="Shao Z."/>
            <person name="Xu P."/>
            <person name="Yang C."/>
        </authorList>
    </citation>
    <scope>NUCLEOTIDE SEQUENCE [LARGE SCALE GENOMIC DNA]</scope>
    <source>
        <strain evidence="2 3">5DNS001</strain>
    </source>
</reference>
<gene>
    <name evidence="2" type="ORF">ED312_09365</name>
</gene>
<keyword evidence="1" id="KW-0472">Membrane</keyword>
<dbReference type="EMBL" id="RJTM01000068">
    <property type="protein sequence ID" value="RNL87829.1"/>
    <property type="molecule type" value="Genomic_DNA"/>
</dbReference>
<accession>A0A3N0EJI4</accession>
<sequence length="143" mass="16820">MKLVIRFFISLSVFLLSGYNLLHAHIDRDIASCIASVSDMESYEFAGFDAIQDKPDFVIRSASLDREQRGHETEERNIEEEYNELISFKKHPGSSNTNITALFYALIFGNFLYHARKRLFFSKQFFLFLSLTPLYIRFRVFRI</sequence>
<dbReference type="Proteomes" id="UP000267469">
    <property type="component" value="Unassembled WGS sequence"/>
</dbReference>
<keyword evidence="1" id="KW-0812">Transmembrane</keyword>
<feature type="transmembrane region" description="Helical" evidence="1">
    <location>
        <begin position="95"/>
        <end position="113"/>
    </location>
</feature>
<dbReference type="RefSeq" id="WP_148044265.1">
    <property type="nucleotide sequence ID" value="NZ_RJTM01000068.1"/>
</dbReference>
<comment type="caution">
    <text evidence="2">The sequence shown here is derived from an EMBL/GenBank/DDBJ whole genome shotgun (WGS) entry which is preliminary data.</text>
</comment>
<evidence type="ECO:0000313" key="2">
    <source>
        <dbReference type="EMBL" id="RNL87829.1"/>
    </source>
</evidence>